<evidence type="ECO:0000313" key="6">
    <source>
        <dbReference type="EMBL" id="AES74433.2"/>
    </source>
</evidence>
<sequence>MAAIKLEEKIEKKSASYDETNNQDDMNSKMIFMYVWEKKARICEWSLHNNAVFDVNWIKVAFIFCNYMFIKFTNRVWDVQEKKCLGVLTGHTGSVKSISSHPTNPDISVSGSRDGSFRLWDLRCNSNSNRRGEVSIWTTTKEGQGLTLLTTTLTCQVASNSVASVLSLKDQFSIATAGVVNSVLKFWDTRNLKSIVTQACPEPGKQRLHGISSLSQDDSGPLLSASCMDSRVYLYDTLQLEKGALRYFGGGRIESFFIKAAISPDASNIVCGSSNGKAYVWQVDKPQVEPTILKSHYEEVTAVDCFVSTTKTPFSIRRRVMAIRRTECKMLLDNEETCPKSSDYGLLSNEEPQDPVKSATPITPPKTTTSEGHKNQLSSEFDLTISPKNTPESALKSPSSVLNPPPSLKRTIRDYFVASS</sequence>
<evidence type="ECO:0000256" key="5">
    <source>
        <dbReference type="SAM" id="MobiDB-lite"/>
    </source>
</evidence>
<dbReference type="EMBL" id="CM001222">
    <property type="protein sequence ID" value="AES74433.2"/>
    <property type="molecule type" value="Genomic_DNA"/>
</dbReference>
<feature type="compositionally biased region" description="Polar residues" evidence="5">
    <location>
        <begin position="365"/>
        <end position="392"/>
    </location>
</feature>
<dbReference type="Gene3D" id="2.130.10.10">
    <property type="entry name" value="YVTN repeat-like/Quinoprotein amine dehydrogenase"/>
    <property type="match status" value="2"/>
</dbReference>
<organism evidence="6 8">
    <name type="scientific">Medicago truncatula</name>
    <name type="common">Barrel medic</name>
    <name type="synonym">Medicago tribuloides</name>
    <dbReference type="NCBI Taxonomy" id="3880"/>
    <lineage>
        <taxon>Eukaryota</taxon>
        <taxon>Viridiplantae</taxon>
        <taxon>Streptophyta</taxon>
        <taxon>Embryophyta</taxon>
        <taxon>Tracheophyta</taxon>
        <taxon>Spermatophyta</taxon>
        <taxon>Magnoliopsida</taxon>
        <taxon>eudicotyledons</taxon>
        <taxon>Gunneridae</taxon>
        <taxon>Pentapetalae</taxon>
        <taxon>rosids</taxon>
        <taxon>fabids</taxon>
        <taxon>Fabales</taxon>
        <taxon>Fabaceae</taxon>
        <taxon>Papilionoideae</taxon>
        <taxon>50 kb inversion clade</taxon>
        <taxon>NPAAA clade</taxon>
        <taxon>Hologalegina</taxon>
        <taxon>IRL clade</taxon>
        <taxon>Trifolieae</taxon>
        <taxon>Medicago</taxon>
    </lineage>
</organism>
<dbReference type="PROSITE" id="PS50082">
    <property type="entry name" value="WD_REPEATS_2"/>
    <property type="match status" value="1"/>
</dbReference>
<name>G7KHM1_MEDTR</name>
<proteinExistence type="inferred from homology"/>
<accession>G7KHM1</accession>
<comment type="pathway">
    <text evidence="1">Protein modification; protein ubiquitination.</text>
</comment>
<dbReference type="InterPro" id="IPR001680">
    <property type="entry name" value="WD40_rpt"/>
</dbReference>
<dbReference type="Pfam" id="PF00400">
    <property type="entry name" value="WD40"/>
    <property type="match status" value="2"/>
</dbReference>
<dbReference type="GO" id="GO:0005634">
    <property type="term" value="C:nucleus"/>
    <property type="evidence" value="ECO:0000318"/>
    <property type="project" value="GO_Central"/>
</dbReference>
<accession>A0A0C3VST5</accession>
<dbReference type="GO" id="GO:0043161">
    <property type="term" value="P:proteasome-mediated ubiquitin-dependent protein catabolic process"/>
    <property type="evidence" value="ECO:0000318"/>
    <property type="project" value="GO_Central"/>
</dbReference>
<keyword evidence="8" id="KW-1185">Reference proteome</keyword>
<reference evidence="7" key="3">
    <citation type="submission" date="2015-04" db="UniProtKB">
        <authorList>
            <consortium name="EnsemblPlants"/>
        </authorList>
    </citation>
    <scope>IDENTIFICATION</scope>
    <source>
        <strain evidence="7">cv. Jemalong A17</strain>
    </source>
</reference>
<evidence type="ECO:0000256" key="4">
    <source>
        <dbReference type="PROSITE-ProRule" id="PRU00221"/>
    </source>
</evidence>
<gene>
    <name evidence="6" type="ordered locus">MTR_6g005920</name>
</gene>
<evidence type="ECO:0000256" key="1">
    <source>
        <dbReference type="ARBA" id="ARBA00004906"/>
    </source>
</evidence>
<dbReference type="Proteomes" id="UP000002051">
    <property type="component" value="Chromosome 6"/>
</dbReference>
<dbReference type="STRING" id="3880.G7KHM1"/>
<evidence type="ECO:0000313" key="7">
    <source>
        <dbReference type="EnsemblPlants" id="AES74433"/>
    </source>
</evidence>
<dbReference type="InterPro" id="IPR051865">
    <property type="entry name" value="WD-repeat_CDT2_adapter"/>
</dbReference>
<dbReference type="SUPFAM" id="SSF50978">
    <property type="entry name" value="WD40 repeat-like"/>
    <property type="match status" value="1"/>
</dbReference>
<reference evidence="6 8" key="1">
    <citation type="journal article" date="2011" name="Nature">
        <title>The Medicago genome provides insight into the evolution of rhizobial symbioses.</title>
        <authorList>
            <person name="Young N.D."/>
            <person name="Debelle F."/>
            <person name="Oldroyd G.E."/>
            <person name="Geurts R."/>
            <person name="Cannon S.B."/>
            <person name="Udvardi M.K."/>
            <person name="Benedito V.A."/>
            <person name="Mayer K.F."/>
            <person name="Gouzy J."/>
            <person name="Schoof H."/>
            <person name="Van de Peer Y."/>
            <person name="Proost S."/>
            <person name="Cook D.R."/>
            <person name="Meyers B.C."/>
            <person name="Spannagl M."/>
            <person name="Cheung F."/>
            <person name="De Mita S."/>
            <person name="Krishnakumar V."/>
            <person name="Gundlach H."/>
            <person name="Zhou S."/>
            <person name="Mudge J."/>
            <person name="Bharti A.K."/>
            <person name="Murray J.D."/>
            <person name="Naoumkina M.A."/>
            <person name="Rosen B."/>
            <person name="Silverstein K.A."/>
            <person name="Tang H."/>
            <person name="Rombauts S."/>
            <person name="Zhao P.X."/>
            <person name="Zhou P."/>
            <person name="Barbe V."/>
            <person name="Bardou P."/>
            <person name="Bechner M."/>
            <person name="Bellec A."/>
            <person name="Berger A."/>
            <person name="Berges H."/>
            <person name="Bidwell S."/>
            <person name="Bisseling T."/>
            <person name="Choisne N."/>
            <person name="Couloux A."/>
            <person name="Denny R."/>
            <person name="Deshpande S."/>
            <person name="Dai X."/>
            <person name="Doyle J.J."/>
            <person name="Dudez A.M."/>
            <person name="Farmer A.D."/>
            <person name="Fouteau S."/>
            <person name="Franken C."/>
            <person name="Gibelin C."/>
            <person name="Gish J."/>
            <person name="Goldstein S."/>
            <person name="Gonzalez A.J."/>
            <person name="Green P.J."/>
            <person name="Hallab A."/>
            <person name="Hartog M."/>
            <person name="Hua A."/>
            <person name="Humphray S.J."/>
            <person name="Jeong D.H."/>
            <person name="Jing Y."/>
            <person name="Jocker A."/>
            <person name="Kenton S.M."/>
            <person name="Kim D.J."/>
            <person name="Klee K."/>
            <person name="Lai H."/>
            <person name="Lang C."/>
            <person name="Lin S."/>
            <person name="Macmil S.L."/>
            <person name="Magdelenat G."/>
            <person name="Matthews L."/>
            <person name="McCorrison J."/>
            <person name="Monaghan E.L."/>
            <person name="Mun J.H."/>
            <person name="Najar F.Z."/>
            <person name="Nicholson C."/>
            <person name="Noirot C."/>
            <person name="O'Bleness M."/>
            <person name="Paule C.R."/>
            <person name="Poulain J."/>
            <person name="Prion F."/>
            <person name="Qin B."/>
            <person name="Qu C."/>
            <person name="Retzel E.F."/>
            <person name="Riddle C."/>
            <person name="Sallet E."/>
            <person name="Samain S."/>
            <person name="Samson N."/>
            <person name="Sanders I."/>
            <person name="Saurat O."/>
            <person name="Scarpelli C."/>
            <person name="Schiex T."/>
            <person name="Segurens B."/>
            <person name="Severin A.J."/>
            <person name="Sherrier D.J."/>
            <person name="Shi R."/>
            <person name="Sims S."/>
            <person name="Singer S.R."/>
            <person name="Sinharoy S."/>
            <person name="Sterck L."/>
            <person name="Viollet A."/>
            <person name="Wang B.B."/>
            <person name="Wang K."/>
            <person name="Wang M."/>
            <person name="Wang X."/>
            <person name="Warfsmann J."/>
            <person name="Weissenbach J."/>
            <person name="White D.D."/>
            <person name="White J.D."/>
            <person name="Wiley G.B."/>
            <person name="Wincker P."/>
            <person name="Xing Y."/>
            <person name="Yang L."/>
            <person name="Yao Z."/>
            <person name="Ying F."/>
            <person name="Zhai J."/>
            <person name="Zhou L."/>
            <person name="Zuber A."/>
            <person name="Denarie J."/>
            <person name="Dixon R.A."/>
            <person name="May G.D."/>
            <person name="Schwartz D.C."/>
            <person name="Rogers J."/>
            <person name="Quetier F."/>
            <person name="Town C.D."/>
            <person name="Roe B.A."/>
        </authorList>
    </citation>
    <scope>NUCLEOTIDE SEQUENCE [LARGE SCALE GENOMIC DNA]</scope>
    <source>
        <strain evidence="6">A17</strain>
        <strain evidence="7 8">cv. Jemalong A17</strain>
    </source>
</reference>
<evidence type="ECO:0000313" key="8">
    <source>
        <dbReference type="Proteomes" id="UP000002051"/>
    </source>
</evidence>
<feature type="repeat" description="WD" evidence="4">
    <location>
        <begin position="88"/>
        <end position="130"/>
    </location>
</feature>
<protein>
    <submittedName>
        <fullName evidence="6">Denticleless-like protein</fullName>
    </submittedName>
</protein>
<evidence type="ECO:0000256" key="3">
    <source>
        <dbReference type="ARBA" id="ARBA00038344"/>
    </source>
</evidence>
<dbReference type="PROSITE" id="PS50294">
    <property type="entry name" value="WD_REPEATS_REGION"/>
    <property type="match status" value="1"/>
</dbReference>
<dbReference type="EnsemblPlants" id="AES74433">
    <property type="protein sequence ID" value="AES74433"/>
    <property type="gene ID" value="MTR_6g005920"/>
</dbReference>
<keyword evidence="2" id="KW-0833">Ubl conjugation pathway</keyword>
<reference evidence="6 8" key="2">
    <citation type="journal article" date="2014" name="BMC Genomics">
        <title>An improved genome release (version Mt4.0) for the model legume Medicago truncatula.</title>
        <authorList>
            <person name="Tang H."/>
            <person name="Krishnakumar V."/>
            <person name="Bidwell S."/>
            <person name="Rosen B."/>
            <person name="Chan A."/>
            <person name="Zhou S."/>
            <person name="Gentzbittel L."/>
            <person name="Childs K.L."/>
            <person name="Yandell M."/>
            <person name="Gundlach H."/>
            <person name="Mayer K.F."/>
            <person name="Schwartz D.C."/>
            <person name="Town C.D."/>
        </authorList>
    </citation>
    <scope>GENOME REANNOTATION</scope>
    <source>
        <strain evidence="7 8">cv. Jemalong A17</strain>
    </source>
</reference>
<dbReference type="PANTHER" id="PTHR22852:SF0">
    <property type="entry name" value="DENTICLELESS PROTEIN HOMOLOG"/>
    <property type="match status" value="1"/>
</dbReference>
<keyword evidence="4" id="KW-0853">WD repeat</keyword>
<dbReference type="HOGENOM" id="CLU_038595_1_0_1"/>
<evidence type="ECO:0000256" key="2">
    <source>
        <dbReference type="ARBA" id="ARBA00022786"/>
    </source>
</evidence>
<feature type="region of interest" description="Disordered" evidence="5">
    <location>
        <begin position="341"/>
        <end position="408"/>
    </location>
</feature>
<dbReference type="GO" id="GO:0030674">
    <property type="term" value="F:protein-macromolecule adaptor activity"/>
    <property type="evidence" value="ECO:0000318"/>
    <property type="project" value="GO_Central"/>
</dbReference>
<dbReference type="SMART" id="SM00320">
    <property type="entry name" value="WD40"/>
    <property type="match status" value="4"/>
</dbReference>
<dbReference type="PANTHER" id="PTHR22852">
    <property type="entry name" value="LETHAL 2 DENTICLELESS PROTEIN RETINOIC ACID-REGULATED NUCLEAR MATRIX-ASSOCIATED PROTEIN"/>
    <property type="match status" value="1"/>
</dbReference>
<dbReference type="AlphaFoldDB" id="G7KHM1"/>
<dbReference type="InterPro" id="IPR015943">
    <property type="entry name" value="WD40/YVTN_repeat-like_dom_sf"/>
</dbReference>
<comment type="similarity">
    <text evidence="3">Belongs to the WD repeat cdt2 family.</text>
</comment>
<dbReference type="InterPro" id="IPR036322">
    <property type="entry name" value="WD40_repeat_dom_sf"/>
</dbReference>